<dbReference type="PANTHER" id="PTHR13449">
    <property type="entry name" value="INTEGRAL MEMBRANE PROTEIN GPR177"/>
    <property type="match status" value="1"/>
</dbReference>
<dbReference type="GO" id="GO:0000139">
    <property type="term" value="C:Golgi membrane"/>
    <property type="evidence" value="ECO:0007669"/>
    <property type="project" value="UniProtKB-SubCell"/>
</dbReference>
<keyword evidence="8 18" id="KW-0812">Transmembrane</keyword>
<organism evidence="21 22">
    <name type="scientific">Homarus americanus</name>
    <name type="common">American lobster</name>
    <dbReference type="NCBI Taxonomy" id="6706"/>
    <lineage>
        <taxon>Eukaryota</taxon>
        <taxon>Metazoa</taxon>
        <taxon>Ecdysozoa</taxon>
        <taxon>Arthropoda</taxon>
        <taxon>Crustacea</taxon>
        <taxon>Multicrustacea</taxon>
        <taxon>Malacostraca</taxon>
        <taxon>Eumalacostraca</taxon>
        <taxon>Eucarida</taxon>
        <taxon>Decapoda</taxon>
        <taxon>Pleocyemata</taxon>
        <taxon>Astacidea</taxon>
        <taxon>Nephropoidea</taxon>
        <taxon>Nephropidae</taxon>
        <taxon>Homarus</taxon>
    </lineage>
</organism>
<feature type="transmembrane region" description="Helical" evidence="18">
    <location>
        <begin position="443"/>
        <end position="462"/>
    </location>
</feature>
<evidence type="ECO:0000256" key="8">
    <source>
        <dbReference type="ARBA" id="ARBA00022692"/>
    </source>
</evidence>
<dbReference type="GO" id="GO:0042734">
    <property type="term" value="C:presynaptic membrane"/>
    <property type="evidence" value="ECO:0007669"/>
    <property type="project" value="UniProtKB-SubCell"/>
</dbReference>
<comment type="subunit">
    <text evidence="15">Interacts with wg; in the Golgi. Interacts with Vps35, a component of the retromer complex; wls stability is regulated by Vps35.</text>
</comment>
<comment type="subcellular location">
    <subcellularLocation>
        <location evidence="2">Endoplasmic reticulum membrane</location>
        <topology evidence="2">Multi-pass membrane protein</topology>
    </subcellularLocation>
    <subcellularLocation>
        <location evidence="1">Endosome membrane</location>
        <topology evidence="1">Multi-pass membrane protein</topology>
    </subcellularLocation>
    <subcellularLocation>
        <location evidence="3">Golgi apparatus membrane</location>
        <topology evidence="3">Multi-pass membrane protein</topology>
    </subcellularLocation>
    <subcellularLocation>
        <location evidence="16">Postsynaptic cell membrane</location>
        <topology evidence="16">Multi-pass membrane protein</topology>
    </subcellularLocation>
    <subcellularLocation>
        <location evidence="17">Presynaptic cell membrane</location>
        <topology evidence="17">Multi-pass membrane protein</topology>
    </subcellularLocation>
</comment>
<accession>A0A8J5MMX6</accession>
<evidence type="ECO:0000256" key="16">
    <source>
        <dbReference type="ARBA" id="ARBA00034104"/>
    </source>
</evidence>
<evidence type="ECO:0000256" key="15">
    <source>
        <dbReference type="ARBA" id="ARBA00025880"/>
    </source>
</evidence>
<evidence type="ECO:0000256" key="12">
    <source>
        <dbReference type="ARBA" id="ARBA00023257"/>
    </source>
</evidence>
<keyword evidence="12" id="KW-0770">Synapse</keyword>
<name>A0A8J5MMX6_HOMAM</name>
<evidence type="ECO:0000256" key="7">
    <source>
        <dbReference type="ARBA" id="ARBA00022687"/>
    </source>
</evidence>
<keyword evidence="12" id="KW-0628">Postsynaptic cell membrane</keyword>
<dbReference type="InterPro" id="IPR053936">
    <property type="entry name" value="WLS_GOLD"/>
</dbReference>
<dbReference type="GO" id="GO:0061355">
    <property type="term" value="P:Wnt protein secretion"/>
    <property type="evidence" value="ECO:0007669"/>
    <property type="project" value="TreeGrafter"/>
</dbReference>
<keyword evidence="22" id="KW-1185">Reference proteome</keyword>
<evidence type="ECO:0000256" key="2">
    <source>
        <dbReference type="ARBA" id="ARBA00004477"/>
    </source>
</evidence>
<dbReference type="GO" id="GO:0010008">
    <property type="term" value="C:endosome membrane"/>
    <property type="evidence" value="ECO:0007669"/>
    <property type="project" value="UniProtKB-SubCell"/>
</dbReference>
<feature type="domain" description="Wntless-like transmembrane" evidence="19">
    <location>
        <begin position="236"/>
        <end position="506"/>
    </location>
</feature>
<dbReference type="InterPro" id="IPR047843">
    <property type="entry name" value="WLS-like_TM"/>
</dbReference>
<comment type="caution">
    <text evidence="21">The sequence shown here is derived from an EMBL/GenBank/DDBJ whole genome shotgun (WGS) entry which is preliminary data.</text>
</comment>
<feature type="transmembrane region" description="Helical" evidence="18">
    <location>
        <begin position="315"/>
        <end position="332"/>
    </location>
</feature>
<dbReference type="GO" id="GO:0006886">
    <property type="term" value="P:intracellular protein transport"/>
    <property type="evidence" value="ECO:0007669"/>
    <property type="project" value="TreeGrafter"/>
</dbReference>
<feature type="transmembrane region" description="Helical" evidence="18">
    <location>
        <begin position="386"/>
        <end position="410"/>
    </location>
</feature>
<keyword evidence="6" id="KW-0217">Developmental protein</keyword>
<dbReference type="InterPro" id="IPR009551">
    <property type="entry name" value="Wntless"/>
</dbReference>
<feature type="transmembrane region" description="Helical" evidence="18">
    <location>
        <begin position="344"/>
        <end position="361"/>
    </location>
</feature>
<evidence type="ECO:0000256" key="11">
    <source>
        <dbReference type="ARBA" id="ARBA00023136"/>
    </source>
</evidence>
<evidence type="ECO:0000259" key="20">
    <source>
        <dbReference type="Pfam" id="PF21883"/>
    </source>
</evidence>
<evidence type="ECO:0000313" key="22">
    <source>
        <dbReference type="Proteomes" id="UP000747542"/>
    </source>
</evidence>
<keyword evidence="7" id="KW-0879">Wnt signaling pathway</keyword>
<evidence type="ECO:0000256" key="9">
    <source>
        <dbReference type="ARBA" id="ARBA00022989"/>
    </source>
</evidence>
<feature type="transmembrane region" description="Helical" evidence="18">
    <location>
        <begin position="242"/>
        <end position="262"/>
    </location>
</feature>
<evidence type="ECO:0000256" key="18">
    <source>
        <dbReference type="SAM" id="Phobius"/>
    </source>
</evidence>
<keyword evidence="10" id="KW-0333">Golgi apparatus</keyword>
<dbReference type="AlphaFoldDB" id="A0A8J5MMX6"/>
<evidence type="ECO:0000256" key="13">
    <source>
        <dbReference type="ARBA" id="ARBA00023273"/>
    </source>
</evidence>
<evidence type="ECO:0000259" key="19">
    <source>
        <dbReference type="Pfam" id="PF06664"/>
    </source>
</evidence>
<evidence type="ECO:0000256" key="10">
    <source>
        <dbReference type="ARBA" id="ARBA00023034"/>
    </source>
</evidence>
<evidence type="ECO:0000256" key="6">
    <source>
        <dbReference type="ARBA" id="ARBA00022473"/>
    </source>
</evidence>
<keyword evidence="9 18" id="KW-1133">Transmembrane helix</keyword>
<comment type="similarity">
    <text evidence="4">Belongs to the wntless family.</text>
</comment>
<feature type="transmembrane region" description="Helical" evidence="18">
    <location>
        <begin position="482"/>
        <end position="503"/>
    </location>
</feature>
<dbReference type="GO" id="GO:0005789">
    <property type="term" value="C:endoplasmic reticulum membrane"/>
    <property type="evidence" value="ECO:0007669"/>
    <property type="project" value="UniProtKB-SubCell"/>
</dbReference>
<reference evidence="21" key="1">
    <citation type="journal article" date="2021" name="Sci. Adv.">
        <title>The American lobster genome reveals insights on longevity, neural, and immune adaptations.</title>
        <authorList>
            <person name="Polinski J.M."/>
            <person name="Zimin A.V."/>
            <person name="Clark K.F."/>
            <person name="Kohn A.B."/>
            <person name="Sadowski N."/>
            <person name="Timp W."/>
            <person name="Ptitsyn A."/>
            <person name="Khanna P."/>
            <person name="Romanova D.Y."/>
            <person name="Williams P."/>
            <person name="Greenwood S.J."/>
            <person name="Moroz L.L."/>
            <person name="Walt D.R."/>
            <person name="Bodnar A.G."/>
        </authorList>
    </citation>
    <scope>NUCLEOTIDE SEQUENCE</scope>
    <source>
        <strain evidence="21">GMGI-L3</strain>
    </source>
</reference>
<feature type="transmembrane region" description="Helical" evidence="18">
    <location>
        <begin position="14"/>
        <end position="36"/>
    </location>
</feature>
<evidence type="ECO:0000313" key="21">
    <source>
        <dbReference type="EMBL" id="KAG7157309.1"/>
    </source>
</evidence>
<protein>
    <recommendedName>
        <fullName evidence="5">Protein wntless</fullName>
    </recommendedName>
</protein>
<evidence type="ECO:0000256" key="3">
    <source>
        <dbReference type="ARBA" id="ARBA00004653"/>
    </source>
</evidence>
<sequence length="597" mass="68523">MAGAIIENLSGRKLGVLIVFLMICQVVCFLVGALIAPAPSSVMSTLGTKCIDKEYKKDKWYWTRGKGKCVSIIHLQDPAVHEQQINANNIIFTFQIPSPKDKVILDYSRWHQNLIAMMHLDILYDENARFDPHALMTLEARLGYRNKWDPEDKWTEYASSVEERRLDCSIDPMHKKEEYMYNCSSVPLFELGSLHHDFYLLNVRLPVHTLEEPQEKNINEDLGYLADMWVAFIHQNGGFTKVWVSLKTIFFPTIVAIMVWFWRRISQLSRPPALLEYMLMILGAALTMLNCPLEYLTLAFDCPWMTVVSDIRQGLFYASLLSFWLIFTGEHLMDDIERNRLRVYWRHLSAVLGGCLCLFIFDMCERGVQLRNPFYSIWVTEVGTNLALAFIILAGICAGLYFCFLSYMIWKVFINISSKRQSLSAMSSARRLHYEGIIYRFKVLMLATLLCAAMTVIGFILGQVSEGQWSWDENIKLEYTSAFFTGVYGMWNIYTFALICLYAPSHKRWPKDQSLASIHGALLARGILGNDVNENMDTVLRYVRKYLVQQSALSTPVPIDLLYTQSSTGEEIEFSRLATEPSEMSAITAFVKKAATE</sequence>
<evidence type="ECO:0000256" key="14">
    <source>
        <dbReference type="ARBA" id="ARBA00025339"/>
    </source>
</evidence>
<dbReference type="EMBL" id="JAHLQT010037514">
    <property type="protein sequence ID" value="KAG7157309.1"/>
    <property type="molecule type" value="Genomic_DNA"/>
</dbReference>
<dbReference type="GO" id="GO:0045211">
    <property type="term" value="C:postsynaptic membrane"/>
    <property type="evidence" value="ECO:0007669"/>
    <property type="project" value="UniProtKB-SubCell"/>
</dbReference>
<comment type="function">
    <text evidence="14">A segment polarity gene required for wingless (wg)-dependent patterning processes, acting in both wg-sending cells and wg-target cells. In non-neuronal cells wls directs wg secretion. The wls traffic loop encompasses the Golgi, the cell surface, an endocytic compartment and a retrograde route leading back to the Golgi, and involves clathrin-mediated endocytosis and the retromer complex (a conserved protein complex consisting of Vps35 and Vps26). In neuronal cells (the larval motorneuron NMJ), the wg signal moves across the synapse via the release of wls-containing exosome-like vesicles. Postsynaptic wls is required for the trafficking of fz2 through the fz2-interacting protein Grip.</text>
</comment>
<keyword evidence="11 18" id="KW-0472">Membrane</keyword>
<dbReference type="GO" id="GO:0017147">
    <property type="term" value="F:Wnt-protein binding"/>
    <property type="evidence" value="ECO:0007669"/>
    <property type="project" value="InterPro"/>
</dbReference>
<proteinExistence type="inferred from homology"/>
<evidence type="ECO:0000256" key="5">
    <source>
        <dbReference type="ARBA" id="ARBA00015887"/>
    </source>
</evidence>
<dbReference type="Proteomes" id="UP000747542">
    <property type="component" value="Unassembled WGS sequence"/>
</dbReference>
<evidence type="ECO:0000256" key="1">
    <source>
        <dbReference type="ARBA" id="ARBA00004337"/>
    </source>
</evidence>
<feature type="transmembrane region" description="Helical" evidence="18">
    <location>
        <begin position="274"/>
        <end position="295"/>
    </location>
</feature>
<dbReference type="Pfam" id="PF21883">
    <property type="entry name" value="WLS_GOLD"/>
    <property type="match status" value="1"/>
</dbReference>
<feature type="domain" description="Wntless GOLD" evidence="20">
    <location>
        <begin position="48"/>
        <end position="235"/>
    </location>
</feature>
<dbReference type="Pfam" id="PF06664">
    <property type="entry name" value="WLS-like_TM"/>
    <property type="match status" value="1"/>
</dbReference>
<evidence type="ECO:0000256" key="17">
    <source>
        <dbReference type="ARBA" id="ARBA00034107"/>
    </source>
</evidence>
<dbReference type="GO" id="GO:0016055">
    <property type="term" value="P:Wnt signaling pathway"/>
    <property type="evidence" value="ECO:0007669"/>
    <property type="project" value="UniProtKB-KW"/>
</dbReference>
<dbReference type="PANTHER" id="PTHR13449:SF2">
    <property type="entry name" value="PROTEIN WNTLESS HOMOLOG"/>
    <property type="match status" value="1"/>
</dbReference>
<keyword evidence="13" id="KW-0966">Cell projection</keyword>
<gene>
    <name evidence="21" type="primary">Wls-L1</name>
    <name evidence="21" type="ORF">Hamer_G005715</name>
</gene>
<evidence type="ECO:0000256" key="4">
    <source>
        <dbReference type="ARBA" id="ARBA00008148"/>
    </source>
</evidence>